<keyword evidence="2" id="KW-0677">Repeat</keyword>
<keyword evidence="1" id="KW-0433">Leucine-rich repeat</keyword>
<dbReference type="AlphaFoldDB" id="A0A1J4JJ27"/>
<dbReference type="VEuPathDB" id="TrichDB:TRFO_36579"/>
<dbReference type="SMART" id="SM00365">
    <property type="entry name" value="LRR_SD22"/>
    <property type="match status" value="8"/>
</dbReference>
<sequence length="693" mass="78135">MSFFANLNARNIRDLHISPSTMIDISNNQLASLEGLPSPAIIKNLQVSNNKIEKIEEEHLQKCKSLSILDLSSNQISKIENLFYLHHLVSLNLSNNQISVIENLEGDVNLKHLILANNKISTIFIRSPLPKLVLLDVGGNKLRGLTGIKSFPSLSTIHVENNMLKSLNGLQQLLNLRRISAASNQISNFQPFPLPLLSHVELQNNQITSLSSFSFFQSLVLLDLSGNPIDDSGLGINVQFPELKEFRANGSNISDPSFISTIAPSVVIVSLLFCKIASIKNVQLLTNSASNLTYLDIRGNPINSQCYPDISGKKYGDSLPEYDSEELYDAQYSKSSNVRIKYRESVLYEAKSDLVYLDGIKIPGRGEKSILPPSKVNFQFEEKIEKINDESSDLLDISKNQQSVQCDISDESCFFIDRGMQTDPKKMPPNFQYPPTRKIFGTDSGSDSNNNIIENNNVNYGGNQQIPKNMNNRMLSEYEYDDDDDEYNEQESSDDFQSPLKNPMANFESASTSISSDSAPFDVNLMKMGINPALSFTDMDDDDFINCSAATDLDSELFYPHESPQIYDNKRNRCGVHQQRSENCNPEMQKKRGGCAFWVDLGQNTDQEEDERKPRRTNPHPINHKPSVPRNNTKANRKPNNLNFVSNRNLGAHYPFNTKSARKLPWDNEPEAPPKPAWGEKKRRNVIRKTNKR</sequence>
<dbReference type="Pfam" id="PF13855">
    <property type="entry name" value="LRR_8"/>
    <property type="match status" value="1"/>
</dbReference>
<reference evidence="4" key="1">
    <citation type="submission" date="2016-10" db="EMBL/GenBank/DDBJ databases">
        <authorList>
            <person name="Benchimol M."/>
            <person name="Almeida L.G."/>
            <person name="Vasconcelos A.T."/>
            <person name="Perreira-Neves A."/>
            <person name="Rosa I.A."/>
            <person name="Tasca T."/>
            <person name="Bogo M.R."/>
            <person name="de Souza W."/>
        </authorList>
    </citation>
    <scope>NUCLEOTIDE SEQUENCE [LARGE SCALE GENOMIC DNA]</scope>
    <source>
        <strain evidence="4">K</strain>
    </source>
</reference>
<dbReference type="OrthoDB" id="7451790at2759"/>
<dbReference type="InterPro" id="IPR003591">
    <property type="entry name" value="Leu-rich_rpt_typical-subtyp"/>
</dbReference>
<organism evidence="4 5">
    <name type="scientific">Tritrichomonas foetus</name>
    <dbReference type="NCBI Taxonomy" id="1144522"/>
    <lineage>
        <taxon>Eukaryota</taxon>
        <taxon>Metamonada</taxon>
        <taxon>Parabasalia</taxon>
        <taxon>Tritrichomonadida</taxon>
        <taxon>Tritrichomonadidae</taxon>
        <taxon>Tritrichomonas</taxon>
    </lineage>
</organism>
<dbReference type="SMART" id="SM00369">
    <property type="entry name" value="LRR_TYP"/>
    <property type="match status" value="3"/>
</dbReference>
<dbReference type="EMBL" id="MLAK01001128">
    <property type="protein sequence ID" value="OHS97228.1"/>
    <property type="molecule type" value="Genomic_DNA"/>
</dbReference>
<dbReference type="Pfam" id="PF13516">
    <property type="entry name" value="LRR_6"/>
    <property type="match status" value="1"/>
</dbReference>
<dbReference type="InterPro" id="IPR001611">
    <property type="entry name" value="Leu-rich_rpt"/>
</dbReference>
<evidence type="ECO:0000256" key="3">
    <source>
        <dbReference type="SAM" id="MobiDB-lite"/>
    </source>
</evidence>
<dbReference type="Proteomes" id="UP000179807">
    <property type="component" value="Unassembled WGS sequence"/>
</dbReference>
<keyword evidence="5" id="KW-1185">Reference proteome</keyword>
<dbReference type="InterPro" id="IPR032675">
    <property type="entry name" value="LRR_dom_sf"/>
</dbReference>
<comment type="caution">
    <text evidence="4">The sequence shown here is derived from an EMBL/GenBank/DDBJ whole genome shotgun (WGS) entry which is preliminary data.</text>
</comment>
<proteinExistence type="predicted"/>
<protein>
    <recommendedName>
        <fullName evidence="6">Leucine Rich Repeat family protein</fullName>
    </recommendedName>
</protein>
<dbReference type="PANTHER" id="PTHR15454">
    <property type="entry name" value="NISCHARIN RELATED"/>
    <property type="match status" value="1"/>
</dbReference>
<dbReference type="PROSITE" id="PS51450">
    <property type="entry name" value="LRR"/>
    <property type="match status" value="3"/>
</dbReference>
<dbReference type="GeneID" id="94845615"/>
<evidence type="ECO:0000313" key="5">
    <source>
        <dbReference type="Proteomes" id="UP000179807"/>
    </source>
</evidence>
<gene>
    <name evidence="4" type="ORF">TRFO_36579</name>
</gene>
<evidence type="ECO:0000313" key="4">
    <source>
        <dbReference type="EMBL" id="OHS97228.1"/>
    </source>
</evidence>
<feature type="region of interest" description="Disordered" evidence="3">
    <location>
        <begin position="602"/>
        <end position="693"/>
    </location>
</feature>
<feature type="compositionally biased region" description="Polar residues" evidence="3">
    <location>
        <begin position="629"/>
        <end position="649"/>
    </location>
</feature>
<feature type="compositionally biased region" description="Basic residues" evidence="3">
    <location>
        <begin position="681"/>
        <end position="693"/>
    </location>
</feature>
<dbReference type="GO" id="GO:0005737">
    <property type="term" value="C:cytoplasm"/>
    <property type="evidence" value="ECO:0007669"/>
    <property type="project" value="TreeGrafter"/>
</dbReference>
<accession>A0A1J4JJ27</accession>
<dbReference type="SUPFAM" id="SSF52058">
    <property type="entry name" value="L domain-like"/>
    <property type="match status" value="1"/>
</dbReference>
<evidence type="ECO:0008006" key="6">
    <source>
        <dbReference type="Google" id="ProtNLM"/>
    </source>
</evidence>
<evidence type="ECO:0000256" key="2">
    <source>
        <dbReference type="ARBA" id="ARBA00022737"/>
    </source>
</evidence>
<evidence type="ECO:0000256" key="1">
    <source>
        <dbReference type="ARBA" id="ARBA00022614"/>
    </source>
</evidence>
<dbReference type="Gene3D" id="3.80.10.10">
    <property type="entry name" value="Ribonuclease Inhibitor"/>
    <property type="match status" value="3"/>
</dbReference>
<dbReference type="RefSeq" id="XP_068350365.1">
    <property type="nucleotide sequence ID" value="XM_068510911.1"/>
</dbReference>
<dbReference type="PANTHER" id="PTHR15454:SF56">
    <property type="entry name" value="PROTEIN PHOSPHATASE 1 REGULATORY SUBUNIT 7-RELATED"/>
    <property type="match status" value="1"/>
</dbReference>
<name>A0A1J4JJ27_9EUKA</name>